<keyword evidence="3" id="KW-1185">Reference proteome</keyword>
<comment type="caution">
    <text evidence="2">The sequence shown here is derived from an EMBL/GenBank/DDBJ whole genome shotgun (WGS) entry which is preliminary data.</text>
</comment>
<dbReference type="Proteomes" id="UP001157439">
    <property type="component" value="Unassembled WGS sequence"/>
</dbReference>
<proteinExistence type="predicted"/>
<dbReference type="Pfam" id="PF22818">
    <property type="entry name" value="ApeI-like"/>
    <property type="match status" value="1"/>
</dbReference>
<dbReference type="AlphaFoldDB" id="A0AA37TV45"/>
<dbReference type="PIRSF" id="PIRSF030962">
    <property type="entry name" value="Dehydrase_ECs4332_prd"/>
    <property type="match status" value="1"/>
</dbReference>
<reference evidence="2 3" key="1">
    <citation type="journal article" date="2014" name="Int. J. Syst. Evol. Microbiol.">
        <title>Complete genome sequence of Corynebacterium casei LMG S-19264T (=DSM 44701T), isolated from a smear-ripened cheese.</title>
        <authorList>
            <consortium name="US DOE Joint Genome Institute (JGI-PGF)"/>
            <person name="Walter F."/>
            <person name="Albersmeier A."/>
            <person name="Kalinowski J."/>
            <person name="Ruckert C."/>
        </authorList>
    </citation>
    <scope>NUCLEOTIDE SEQUENCE [LARGE SCALE GENOMIC DNA]</scope>
    <source>
        <strain evidence="2 3">NBRC 112785</strain>
    </source>
</reference>
<dbReference type="InterPro" id="IPR016962">
    <property type="entry name" value="Dehydrase_ECs4332_prd"/>
</dbReference>
<organism evidence="2 3">
    <name type="scientific">Paraferrimonas haliotis</name>
    <dbReference type="NCBI Taxonomy" id="2013866"/>
    <lineage>
        <taxon>Bacteria</taxon>
        <taxon>Pseudomonadati</taxon>
        <taxon>Pseudomonadota</taxon>
        <taxon>Gammaproteobacteria</taxon>
        <taxon>Alteromonadales</taxon>
        <taxon>Ferrimonadaceae</taxon>
        <taxon>Paraferrimonas</taxon>
    </lineage>
</organism>
<sequence length="116" mass="13224">MTEPRYPQVLAKQVSATSACLSLHIPAQLLFFKGHFEGTPILPGVVQMDWAIHYAKQLMVPDFRFAGADVIKYQQPIKPDMQLQLQLDWDEARQKLTFSYHSDLGNHATGKLKSQR</sequence>
<dbReference type="InterPro" id="IPR029069">
    <property type="entry name" value="HotDog_dom_sf"/>
</dbReference>
<dbReference type="EMBL" id="BSPO01000002">
    <property type="protein sequence ID" value="GLS83170.1"/>
    <property type="molecule type" value="Genomic_DNA"/>
</dbReference>
<name>A0AA37TV45_9GAMM</name>
<dbReference type="Gene3D" id="3.10.129.10">
    <property type="entry name" value="Hotdog Thioesterase"/>
    <property type="match status" value="1"/>
</dbReference>
<protein>
    <submittedName>
        <fullName evidence="2">3-hydroxyacyl-ACP dehydratase</fullName>
    </submittedName>
</protein>
<evidence type="ECO:0000313" key="2">
    <source>
        <dbReference type="EMBL" id="GLS83170.1"/>
    </source>
</evidence>
<dbReference type="InterPro" id="IPR054545">
    <property type="entry name" value="ApeI-like"/>
</dbReference>
<evidence type="ECO:0000259" key="1">
    <source>
        <dbReference type="Pfam" id="PF22818"/>
    </source>
</evidence>
<dbReference type="SUPFAM" id="SSF54637">
    <property type="entry name" value="Thioesterase/thiol ester dehydrase-isomerase"/>
    <property type="match status" value="1"/>
</dbReference>
<accession>A0AA37TV45</accession>
<dbReference type="RefSeq" id="WP_095497269.1">
    <property type="nucleotide sequence ID" value="NZ_BSPO01000002.1"/>
</dbReference>
<evidence type="ECO:0000313" key="3">
    <source>
        <dbReference type="Proteomes" id="UP001157439"/>
    </source>
</evidence>
<gene>
    <name evidence="2" type="ORF">GCM10007894_11470</name>
</gene>
<feature type="domain" description="ApeI dehydratase-like" evidence="1">
    <location>
        <begin position="13"/>
        <end position="110"/>
    </location>
</feature>